<comment type="caution">
    <text evidence="9">The sequence shown here is derived from an EMBL/GenBank/DDBJ whole genome shotgun (WGS) entry which is preliminary data.</text>
</comment>
<keyword evidence="10" id="KW-1185">Reference proteome</keyword>
<dbReference type="InterPro" id="IPR034596">
    <property type="entry name" value="Ribosomal_mL52"/>
</dbReference>
<keyword evidence="3" id="KW-0809">Transit peptide</keyword>
<keyword evidence="5" id="KW-0496">Mitochondrion</keyword>
<dbReference type="PANTHER" id="PTHR34090:SF1">
    <property type="entry name" value="LARGE RIBOSOMAL SUBUNIT PROTEIN ML52"/>
    <property type="match status" value="1"/>
</dbReference>
<evidence type="ECO:0000313" key="9">
    <source>
        <dbReference type="EMBL" id="KAJ8976139.1"/>
    </source>
</evidence>
<comment type="similarity">
    <text evidence="2">Belongs to the mitochondrion-specific ribosomal protein mL52 family.</text>
</comment>
<dbReference type="PANTHER" id="PTHR34090">
    <property type="entry name" value="39S RIBOSOMAL PROTEIN L52, MITOCHONDRIAL"/>
    <property type="match status" value="1"/>
</dbReference>
<evidence type="ECO:0000313" key="10">
    <source>
        <dbReference type="Proteomes" id="UP001162164"/>
    </source>
</evidence>
<keyword evidence="6" id="KW-0687">Ribonucleoprotein</keyword>
<evidence type="ECO:0000256" key="1">
    <source>
        <dbReference type="ARBA" id="ARBA00004173"/>
    </source>
</evidence>
<evidence type="ECO:0000256" key="2">
    <source>
        <dbReference type="ARBA" id="ARBA00007232"/>
    </source>
</evidence>
<dbReference type="Proteomes" id="UP001162164">
    <property type="component" value="Unassembled WGS sequence"/>
</dbReference>
<evidence type="ECO:0000256" key="6">
    <source>
        <dbReference type="ARBA" id="ARBA00023274"/>
    </source>
</evidence>
<protein>
    <recommendedName>
        <fullName evidence="7">Large ribosomal subunit protein mL52</fullName>
    </recommendedName>
    <alternativeName>
        <fullName evidence="8">39S ribosomal protein L52, mitochondrial</fullName>
    </alternativeName>
</protein>
<proteinExistence type="inferred from homology"/>
<gene>
    <name evidence="9" type="ORF">NQ317_018111</name>
</gene>
<name>A0ABQ9JE09_9CUCU</name>
<accession>A0ABQ9JE09</accession>
<evidence type="ECO:0000256" key="4">
    <source>
        <dbReference type="ARBA" id="ARBA00022980"/>
    </source>
</evidence>
<evidence type="ECO:0000256" key="8">
    <source>
        <dbReference type="ARBA" id="ARBA00035425"/>
    </source>
</evidence>
<dbReference type="Pfam" id="PF18699">
    <property type="entry name" value="MRPL52"/>
    <property type="match status" value="1"/>
</dbReference>
<reference evidence="9" key="1">
    <citation type="journal article" date="2023" name="Insect Mol. Biol.">
        <title>Genome sequencing provides insights into the evolution of gene families encoding plant cell wall-degrading enzymes in longhorned beetles.</title>
        <authorList>
            <person name="Shin N.R."/>
            <person name="Okamura Y."/>
            <person name="Kirsch R."/>
            <person name="Pauchet Y."/>
        </authorList>
    </citation>
    <scope>NUCLEOTIDE SEQUENCE</scope>
    <source>
        <strain evidence="9">MMC_N1</strain>
    </source>
</reference>
<evidence type="ECO:0000256" key="3">
    <source>
        <dbReference type="ARBA" id="ARBA00022946"/>
    </source>
</evidence>
<keyword evidence="4" id="KW-0689">Ribosomal protein</keyword>
<dbReference type="EMBL" id="JAPWTJ010000721">
    <property type="protein sequence ID" value="KAJ8976139.1"/>
    <property type="molecule type" value="Genomic_DNA"/>
</dbReference>
<sequence length="120" mass="13924">MHRGICRLTHFGIPTCSPQSMFLSTTPNFFFNQKWRKEKGLPMNPNSSGVLTDGPDYTYLDGRLTPYGARQRNRIIKQKEVLNDIIKLTGEIDFAVERHKQLQLTEENKQKEILSKKIET</sequence>
<organism evidence="9 10">
    <name type="scientific">Molorchus minor</name>
    <dbReference type="NCBI Taxonomy" id="1323400"/>
    <lineage>
        <taxon>Eukaryota</taxon>
        <taxon>Metazoa</taxon>
        <taxon>Ecdysozoa</taxon>
        <taxon>Arthropoda</taxon>
        <taxon>Hexapoda</taxon>
        <taxon>Insecta</taxon>
        <taxon>Pterygota</taxon>
        <taxon>Neoptera</taxon>
        <taxon>Endopterygota</taxon>
        <taxon>Coleoptera</taxon>
        <taxon>Polyphaga</taxon>
        <taxon>Cucujiformia</taxon>
        <taxon>Chrysomeloidea</taxon>
        <taxon>Cerambycidae</taxon>
        <taxon>Lamiinae</taxon>
        <taxon>Monochamini</taxon>
        <taxon>Molorchus</taxon>
    </lineage>
</organism>
<evidence type="ECO:0000256" key="5">
    <source>
        <dbReference type="ARBA" id="ARBA00023128"/>
    </source>
</evidence>
<comment type="subcellular location">
    <subcellularLocation>
        <location evidence="1">Mitochondrion</location>
    </subcellularLocation>
</comment>
<evidence type="ECO:0000256" key="7">
    <source>
        <dbReference type="ARBA" id="ARBA00035181"/>
    </source>
</evidence>